<feature type="domain" description="VanZ-like" evidence="2">
    <location>
        <begin position="43"/>
        <end position="115"/>
    </location>
</feature>
<gene>
    <name evidence="3" type="ORF">ACFSR2_15260</name>
</gene>
<feature type="transmembrane region" description="Helical" evidence="1">
    <location>
        <begin position="12"/>
        <end position="32"/>
    </location>
</feature>
<name>A0ABW5J9F2_9BACT</name>
<keyword evidence="1" id="KW-0472">Membrane</keyword>
<evidence type="ECO:0000259" key="2">
    <source>
        <dbReference type="Pfam" id="PF04892"/>
    </source>
</evidence>
<protein>
    <submittedName>
        <fullName evidence="3">VanZ family protein</fullName>
    </submittedName>
</protein>
<dbReference type="Proteomes" id="UP001597510">
    <property type="component" value="Unassembled WGS sequence"/>
</dbReference>
<evidence type="ECO:0000313" key="3">
    <source>
        <dbReference type="EMBL" id="MFD2522253.1"/>
    </source>
</evidence>
<comment type="caution">
    <text evidence="3">The sequence shown here is derived from an EMBL/GenBank/DDBJ whole genome shotgun (WGS) entry which is preliminary data.</text>
</comment>
<keyword evidence="4" id="KW-1185">Reference proteome</keyword>
<evidence type="ECO:0000313" key="4">
    <source>
        <dbReference type="Proteomes" id="UP001597510"/>
    </source>
</evidence>
<proteinExistence type="predicted"/>
<keyword evidence="1" id="KW-1133">Transmembrane helix</keyword>
<accession>A0ABW5J9F2</accession>
<dbReference type="PANTHER" id="PTHR28008">
    <property type="entry name" value="DOMAIN PROTEIN, PUTATIVE (AFU_ORTHOLOGUE AFUA_3G10980)-RELATED"/>
    <property type="match status" value="1"/>
</dbReference>
<reference evidence="4" key="1">
    <citation type="journal article" date="2019" name="Int. J. Syst. Evol. Microbiol.">
        <title>The Global Catalogue of Microorganisms (GCM) 10K type strain sequencing project: providing services to taxonomists for standard genome sequencing and annotation.</title>
        <authorList>
            <consortium name="The Broad Institute Genomics Platform"/>
            <consortium name="The Broad Institute Genome Sequencing Center for Infectious Disease"/>
            <person name="Wu L."/>
            <person name="Ma J."/>
        </authorList>
    </citation>
    <scope>NUCLEOTIDE SEQUENCE [LARGE SCALE GENOMIC DNA]</scope>
    <source>
        <strain evidence="4">KCTC 52344</strain>
    </source>
</reference>
<dbReference type="InterPro" id="IPR006976">
    <property type="entry name" value="VanZ-like"/>
</dbReference>
<feature type="transmembrane region" description="Helical" evidence="1">
    <location>
        <begin position="97"/>
        <end position="115"/>
    </location>
</feature>
<dbReference type="PANTHER" id="PTHR28008:SF1">
    <property type="entry name" value="DOMAIN PROTEIN, PUTATIVE (AFU_ORTHOLOGUE AFUA_3G10980)-RELATED"/>
    <property type="match status" value="1"/>
</dbReference>
<evidence type="ECO:0000256" key="1">
    <source>
        <dbReference type="SAM" id="Phobius"/>
    </source>
</evidence>
<sequence length="121" mass="13797">MSFKTTINRILSNKYLAFAVTLIIFGLCTMPSKKLPLGHDFNDKTAHFLAFAAWAFCWQAAFGKYTQTIILGFVYGVLIEFWQGILPEEFHRSFDWYDALADGIGVVIGVVLWKVKELLKL</sequence>
<dbReference type="NCBIfam" id="NF037970">
    <property type="entry name" value="vanZ_1"/>
    <property type="match status" value="1"/>
</dbReference>
<keyword evidence="1" id="KW-0812">Transmembrane</keyword>
<feature type="transmembrane region" description="Helical" evidence="1">
    <location>
        <begin position="44"/>
        <end position="62"/>
    </location>
</feature>
<dbReference type="EMBL" id="JBHULC010000018">
    <property type="protein sequence ID" value="MFD2522253.1"/>
    <property type="molecule type" value="Genomic_DNA"/>
</dbReference>
<dbReference type="Pfam" id="PF04892">
    <property type="entry name" value="VanZ"/>
    <property type="match status" value="1"/>
</dbReference>
<dbReference type="RefSeq" id="WP_340234335.1">
    <property type="nucleotide sequence ID" value="NZ_JBBEWC010000002.1"/>
</dbReference>
<feature type="transmembrane region" description="Helical" evidence="1">
    <location>
        <begin position="69"/>
        <end position="85"/>
    </location>
</feature>
<organism evidence="3 4">
    <name type="scientific">Emticicia soli</name>
    <dbReference type="NCBI Taxonomy" id="2027878"/>
    <lineage>
        <taxon>Bacteria</taxon>
        <taxon>Pseudomonadati</taxon>
        <taxon>Bacteroidota</taxon>
        <taxon>Cytophagia</taxon>
        <taxon>Cytophagales</taxon>
        <taxon>Leadbetterellaceae</taxon>
        <taxon>Emticicia</taxon>
    </lineage>
</organism>